<dbReference type="GO" id="GO:0016787">
    <property type="term" value="F:hydrolase activity"/>
    <property type="evidence" value="ECO:0007669"/>
    <property type="project" value="UniProtKB-KW"/>
</dbReference>
<dbReference type="EMBL" id="KV878584">
    <property type="protein sequence ID" value="OJJ61632.1"/>
    <property type="molecule type" value="Genomic_DNA"/>
</dbReference>
<dbReference type="GeneID" id="63768047"/>
<reference evidence="5" key="1">
    <citation type="journal article" date="2017" name="Genome Biol.">
        <title>Comparative genomics reveals high biological diversity and specific adaptations in the industrially and medically important fungal genus Aspergillus.</title>
        <authorList>
            <person name="de Vries R.P."/>
            <person name="Riley R."/>
            <person name="Wiebenga A."/>
            <person name="Aguilar-Osorio G."/>
            <person name="Amillis S."/>
            <person name="Uchima C.A."/>
            <person name="Anderluh G."/>
            <person name="Asadollahi M."/>
            <person name="Askin M."/>
            <person name="Barry K."/>
            <person name="Battaglia E."/>
            <person name="Bayram O."/>
            <person name="Benocci T."/>
            <person name="Braus-Stromeyer S.A."/>
            <person name="Caldana C."/>
            <person name="Canovas D."/>
            <person name="Cerqueira G.C."/>
            <person name="Chen F."/>
            <person name="Chen W."/>
            <person name="Choi C."/>
            <person name="Clum A."/>
            <person name="Dos Santos R.A."/>
            <person name="Damasio A.R."/>
            <person name="Diallinas G."/>
            <person name="Emri T."/>
            <person name="Fekete E."/>
            <person name="Flipphi M."/>
            <person name="Freyberg S."/>
            <person name="Gallo A."/>
            <person name="Gournas C."/>
            <person name="Habgood R."/>
            <person name="Hainaut M."/>
            <person name="Harispe M.L."/>
            <person name="Henrissat B."/>
            <person name="Hilden K.S."/>
            <person name="Hope R."/>
            <person name="Hossain A."/>
            <person name="Karabika E."/>
            <person name="Karaffa L."/>
            <person name="Karanyi Z."/>
            <person name="Krasevec N."/>
            <person name="Kuo A."/>
            <person name="Kusch H."/>
            <person name="LaButti K."/>
            <person name="Lagendijk E.L."/>
            <person name="Lapidus A."/>
            <person name="Levasseur A."/>
            <person name="Lindquist E."/>
            <person name="Lipzen A."/>
            <person name="Logrieco A.F."/>
            <person name="MacCabe A."/>
            <person name="Maekelae M.R."/>
            <person name="Malavazi I."/>
            <person name="Melin P."/>
            <person name="Meyer V."/>
            <person name="Mielnichuk N."/>
            <person name="Miskei M."/>
            <person name="Molnar A.P."/>
            <person name="Mule G."/>
            <person name="Ngan C.Y."/>
            <person name="Orejas M."/>
            <person name="Orosz E."/>
            <person name="Ouedraogo J.P."/>
            <person name="Overkamp K.M."/>
            <person name="Park H.-S."/>
            <person name="Perrone G."/>
            <person name="Piumi F."/>
            <person name="Punt P.J."/>
            <person name="Ram A.F."/>
            <person name="Ramon A."/>
            <person name="Rauscher S."/>
            <person name="Record E."/>
            <person name="Riano-Pachon D.M."/>
            <person name="Robert V."/>
            <person name="Roehrig J."/>
            <person name="Ruller R."/>
            <person name="Salamov A."/>
            <person name="Salih N.S."/>
            <person name="Samson R.A."/>
            <person name="Sandor E."/>
            <person name="Sanguinetti M."/>
            <person name="Schuetze T."/>
            <person name="Sepcic K."/>
            <person name="Shelest E."/>
            <person name="Sherlock G."/>
            <person name="Sophianopoulou V."/>
            <person name="Squina F.M."/>
            <person name="Sun H."/>
            <person name="Susca A."/>
            <person name="Todd R.B."/>
            <person name="Tsang A."/>
            <person name="Unkles S.E."/>
            <person name="van de Wiele N."/>
            <person name="van Rossen-Uffink D."/>
            <person name="Oliveira J.V."/>
            <person name="Vesth T.C."/>
            <person name="Visser J."/>
            <person name="Yu J.-H."/>
            <person name="Zhou M."/>
            <person name="Andersen M.R."/>
            <person name="Archer D.B."/>
            <person name="Baker S.E."/>
            <person name="Benoit I."/>
            <person name="Brakhage A.A."/>
            <person name="Braus G.H."/>
            <person name="Fischer R."/>
            <person name="Frisvad J.C."/>
            <person name="Goldman G.H."/>
            <person name="Houbraken J."/>
            <person name="Oakley B."/>
            <person name="Pocsi I."/>
            <person name="Scazzocchio C."/>
            <person name="Seiboth B."/>
            <person name="vanKuyk P.A."/>
            <person name="Wortman J."/>
            <person name="Dyer P.S."/>
            <person name="Grigoriev I.V."/>
        </authorList>
    </citation>
    <scope>NUCLEOTIDE SEQUENCE [LARGE SCALE GENOMIC DNA]</scope>
    <source>
        <strain evidence="5">CBS 593.65</strain>
    </source>
</reference>
<evidence type="ECO:0000256" key="2">
    <source>
        <dbReference type="ARBA" id="ARBA00022801"/>
    </source>
</evidence>
<protein>
    <recommendedName>
        <fullName evidence="3">Isochorismatase-like domain-containing protein</fullName>
    </recommendedName>
</protein>
<dbReference type="Proteomes" id="UP000184356">
    <property type="component" value="Unassembled WGS sequence"/>
</dbReference>
<evidence type="ECO:0000259" key="3">
    <source>
        <dbReference type="Pfam" id="PF00857"/>
    </source>
</evidence>
<evidence type="ECO:0000256" key="1">
    <source>
        <dbReference type="ARBA" id="ARBA00006336"/>
    </source>
</evidence>
<keyword evidence="5" id="KW-1185">Reference proteome</keyword>
<organism evidence="4 5">
    <name type="scientific">Aspergillus sydowii CBS 593.65</name>
    <dbReference type="NCBI Taxonomy" id="1036612"/>
    <lineage>
        <taxon>Eukaryota</taxon>
        <taxon>Fungi</taxon>
        <taxon>Dikarya</taxon>
        <taxon>Ascomycota</taxon>
        <taxon>Pezizomycotina</taxon>
        <taxon>Eurotiomycetes</taxon>
        <taxon>Eurotiomycetidae</taxon>
        <taxon>Eurotiales</taxon>
        <taxon>Aspergillaceae</taxon>
        <taxon>Aspergillus</taxon>
        <taxon>Aspergillus subgen. Nidulantes</taxon>
    </lineage>
</organism>
<dbReference type="Gene3D" id="3.40.50.850">
    <property type="entry name" value="Isochorismatase-like"/>
    <property type="match status" value="1"/>
</dbReference>
<dbReference type="VEuPathDB" id="FungiDB:ASPSYDRAFT_88169"/>
<comment type="similarity">
    <text evidence="1">Belongs to the isochorismatase family.</text>
</comment>
<evidence type="ECO:0000313" key="5">
    <source>
        <dbReference type="Proteomes" id="UP000184356"/>
    </source>
</evidence>
<accession>A0A1L9TQD5</accession>
<dbReference type="InterPro" id="IPR036380">
    <property type="entry name" value="Isochorismatase-like_sf"/>
</dbReference>
<dbReference type="Pfam" id="PF00857">
    <property type="entry name" value="Isochorismatase"/>
    <property type="match status" value="1"/>
</dbReference>
<keyword evidence="2" id="KW-0378">Hydrolase</keyword>
<dbReference type="InterPro" id="IPR050272">
    <property type="entry name" value="Isochorismatase-like_hydrls"/>
</dbReference>
<dbReference type="OrthoDB" id="245563at2759"/>
<feature type="domain" description="Isochorismatase-like" evidence="3">
    <location>
        <begin position="44"/>
        <end position="208"/>
    </location>
</feature>
<evidence type="ECO:0000313" key="4">
    <source>
        <dbReference type="EMBL" id="OJJ61632.1"/>
    </source>
</evidence>
<dbReference type="SUPFAM" id="SSF52499">
    <property type="entry name" value="Isochorismatase-like hydrolases"/>
    <property type="match status" value="1"/>
</dbReference>
<proteinExistence type="inferred from homology"/>
<gene>
    <name evidence="4" type="ORF">ASPSYDRAFT_88169</name>
</gene>
<dbReference type="PANTHER" id="PTHR43540:SF1">
    <property type="entry name" value="ISOCHORISMATASE HYDROLASE"/>
    <property type="match status" value="1"/>
</dbReference>
<dbReference type="AlphaFoldDB" id="A0A1L9TQD5"/>
<dbReference type="InterPro" id="IPR000868">
    <property type="entry name" value="Isochorismatase-like_dom"/>
</dbReference>
<dbReference type="PANTHER" id="PTHR43540">
    <property type="entry name" value="PEROXYUREIDOACRYLATE/UREIDOACRYLATE AMIDOHYDROLASE-RELATED"/>
    <property type="match status" value="1"/>
</dbReference>
<name>A0A1L9TQD5_9EURO</name>
<dbReference type="RefSeq" id="XP_040705438.1">
    <property type="nucleotide sequence ID" value="XM_040851974.1"/>
</dbReference>
<sequence>MVMNDVVTHRCFPSSSYPVCHHNPFHKLDQRQKLKMSVSFNQPTALLLIDNQKSFDADPNTPCHWGSQRSNPSLKNNLNALITTFRSAKSRNPGVELQIIHIFHSSVSPTSALHPTADNGAAIQPLDIAKPAPDGSEPVMWKYVNSAFIGTGLEQHLRDNGVRQLIIAGLTTDHCVSTSVRMAANLGVVDRYPEGEPVLCADGSQSRSVPVDKGRIVLVGDATATWAKGGFDAETVHAVTLASLDGEFADVKSTTEVIDALRALK</sequence>